<comment type="caution">
    <text evidence="5">The sequence shown here is derived from an EMBL/GenBank/DDBJ whole genome shotgun (WGS) entry which is preliminary data.</text>
</comment>
<dbReference type="SUPFAM" id="SSF63411">
    <property type="entry name" value="LuxS/MPP-like metallohydrolase"/>
    <property type="match status" value="4"/>
</dbReference>
<dbReference type="GO" id="GO:0006508">
    <property type="term" value="P:proteolysis"/>
    <property type="evidence" value="ECO:0007669"/>
    <property type="project" value="UniProtKB-KW"/>
</dbReference>
<comment type="similarity">
    <text evidence="1">Belongs to the peptidase M16 family.</text>
</comment>
<evidence type="ECO:0000256" key="1">
    <source>
        <dbReference type="ARBA" id="ARBA00007261"/>
    </source>
</evidence>
<organism evidence="5 6">
    <name type="scientific">Dyella japonica</name>
    <dbReference type="NCBI Taxonomy" id="231455"/>
    <lineage>
        <taxon>Bacteria</taxon>
        <taxon>Pseudomonadati</taxon>
        <taxon>Pseudomonadota</taxon>
        <taxon>Gammaproteobacteria</taxon>
        <taxon>Lysobacterales</taxon>
        <taxon>Rhodanobacteraceae</taxon>
        <taxon>Dyella</taxon>
    </lineage>
</organism>
<dbReference type="Pfam" id="PF00675">
    <property type="entry name" value="Peptidase_M16"/>
    <property type="match status" value="1"/>
</dbReference>
<dbReference type="Pfam" id="PF05193">
    <property type="entry name" value="Peptidase_M16_C"/>
    <property type="match status" value="2"/>
</dbReference>
<evidence type="ECO:0000259" key="3">
    <source>
        <dbReference type="Pfam" id="PF00675"/>
    </source>
</evidence>
<dbReference type="PANTHER" id="PTHR11851:SF49">
    <property type="entry name" value="MITOCHONDRIAL-PROCESSING PEPTIDASE SUBUNIT ALPHA"/>
    <property type="match status" value="1"/>
</dbReference>
<reference evidence="5 6" key="1">
    <citation type="submission" date="2024-06" db="EMBL/GenBank/DDBJ databases">
        <title>Sorghum-associated microbial communities from plants grown in Nebraska, USA.</title>
        <authorList>
            <person name="Schachtman D."/>
        </authorList>
    </citation>
    <scope>NUCLEOTIDE SEQUENCE [LARGE SCALE GENOMIC DNA]</scope>
    <source>
        <strain evidence="5 6">1073</strain>
    </source>
</reference>
<accession>A0ABV2K240</accession>
<gene>
    <name evidence="5" type="ORF">ABIC75_004636</name>
</gene>
<feature type="domain" description="Peptidase M16 C-terminal" evidence="4">
    <location>
        <begin position="193"/>
        <end position="364"/>
    </location>
</feature>
<feature type="signal peptide" evidence="2">
    <location>
        <begin position="1"/>
        <end position="21"/>
    </location>
</feature>
<keyword evidence="5" id="KW-0645">Protease</keyword>
<dbReference type="InterPro" id="IPR011249">
    <property type="entry name" value="Metalloenz_LuxS/M16"/>
</dbReference>
<protein>
    <submittedName>
        <fullName evidence="5">Zinc protease</fullName>
        <ecNumber evidence="5">3.4.24.-</ecNumber>
    </submittedName>
</protein>
<keyword evidence="2" id="KW-0732">Signal</keyword>
<dbReference type="RefSeq" id="WP_354016201.1">
    <property type="nucleotide sequence ID" value="NZ_JBEPMU010000014.1"/>
</dbReference>
<keyword evidence="5" id="KW-0378">Hydrolase</keyword>
<feature type="domain" description="Peptidase M16 N-terminal" evidence="3">
    <location>
        <begin position="38"/>
        <end position="160"/>
    </location>
</feature>
<evidence type="ECO:0000313" key="5">
    <source>
        <dbReference type="EMBL" id="MET3654887.1"/>
    </source>
</evidence>
<dbReference type="PANTHER" id="PTHR11851">
    <property type="entry name" value="METALLOPROTEASE"/>
    <property type="match status" value="1"/>
</dbReference>
<dbReference type="Proteomes" id="UP001549184">
    <property type="component" value="Unassembled WGS sequence"/>
</dbReference>
<dbReference type="Gene3D" id="3.30.830.10">
    <property type="entry name" value="Metalloenzyme, LuxS/M16 peptidase-like"/>
    <property type="match status" value="4"/>
</dbReference>
<dbReference type="EC" id="3.4.24.-" evidence="5"/>
<evidence type="ECO:0000259" key="4">
    <source>
        <dbReference type="Pfam" id="PF05193"/>
    </source>
</evidence>
<name>A0ABV2K240_9GAMM</name>
<dbReference type="InterPro" id="IPR007863">
    <property type="entry name" value="Peptidase_M16_C"/>
</dbReference>
<dbReference type="InterPro" id="IPR011765">
    <property type="entry name" value="Pept_M16_N"/>
</dbReference>
<evidence type="ECO:0000313" key="6">
    <source>
        <dbReference type="Proteomes" id="UP001549184"/>
    </source>
</evidence>
<proteinExistence type="inferred from homology"/>
<feature type="domain" description="Peptidase M16 C-terminal" evidence="4">
    <location>
        <begin position="638"/>
        <end position="813"/>
    </location>
</feature>
<evidence type="ECO:0000256" key="2">
    <source>
        <dbReference type="SAM" id="SignalP"/>
    </source>
</evidence>
<feature type="chain" id="PRO_5046436073" evidence="2">
    <location>
        <begin position="22"/>
        <end position="886"/>
    </location>
</feature>
<keyword evidence="6" id="KW-1185">Reference proteome</keyword>
<dbReference type="InterPro" id="IPR050361">
    <property type="entry name" value="MPP/UQCRC_Complex"/>
</dbReference>
<sequence length="886" mass="95190">MIKKKLLVVAMAMVGISPTFAATSNAQIARATLNNGLRVVVVRNALAPVVTTQVNYLVGSDEAPPNAPGTAHALENMMFRGSPDLSKDQLAAIAANMGGAFNAQTMQGSTQYFFVTPSQDLDVALHLESQRMRGINASDAEWGKERGAIKEEVARDLSSPDFKFYTEMLGEMFAGTPYAHSPLGTKESFDQTTAASIKQFHDQWYAHNNAVMVIVGDVDPDATLAKVKAEFGDIPQKTLPTRPVFHFDLVKAKTVSLPTDSPYGSVYLAYRLPGAQSKDYATAVVMAGALGSQRAELFGMGMEGKALFGGFAMNPMPEAGIGLAVGIFPAGGDAKPVLKRMQDILMEAAQKGIDPALVDAAKRKALADMETSKNSVAGLANAWSSALVVSGVESPDALARAIRAVTPTQVNAMAKATFDPAQAITAVLTPEKSGHPSQAKGMMGAESFANAPDKAVALPPWAEQAFAKLELPQSMLHPASYTLPNGLKLIVQPESVSDVVQVIGRVQTNADMQAAPGQDGVDAVLNGLFAFGTERLNRLQFQQALDMISAREAAGKTFSLSVPSTHFADGMALLAENQLHPALPEQAFSLIQRQQAGLWAGVIQSPAFLDELGLYKALLPAHDPQLRYATPESVMGLRYEQLKAYYHQTFRPDMTTLVVVGNVAPEQVKAVVEKTFGQWRAQAEKPDADYPAVPGNKPADLHTPDASTVQDSVRMAQMIDVTYNDPARYALTLGNQVLGGGFYASRLYRDLRDTTGLVYTVDSTFDLDKRRGRYTVSFGADPSKVREAHAIVLRDIQQMQSAPASTSDLQRAKGLLIRRASLGESSFDSIGKQLLTYAERGQPLDETMVAAKHYLELSASEVQQAYAKHIRLDGFITAVKGPTPAQ</sequence>
<dbReference type="EMBL" id="JBEPMU010000014">
    <property type="protein sequence ID" value="MET3654887.1"/>
    <property type="molecule type" value="Genomic_DNA"/>
</dbReference>
<dbReference type="GO" id="GO:0008233">
    <property type="term" value="F:peptidase activity"/>
    <property type="evidence" value="ECO:0007669"/>
    <property type="project" value="UniProtKB-KW"/>
</dbReference>